<accession>A0A5R9F3D7</accession>
<feature type="region of interest" description="Disordered" evidence="5">
    <location>
        <begin position="162"/>
        <end position="207"/>
    </location>
</feature>
<dbReference type="GO" id="GO:0005886">
    <property type="term" value="C:plasma membrane"/>
    <property type="evidence" value="ECO:0007669"/>
    <property type="project" value="TreeGrafter"/>
</dbReference>
<evidence type="ECO:0000256" key="4">
    <source>
        <dbReference type="ARBA" id="ARBA00023008"/>
    </source>
</evidence>
<organism evidence="8 9">
    <name type="scientific">Exobacillus caeni</name>
    <dbReference type="NCBI Taxonomy" id="2574798"/>
    <lineage>
        <taxon>Bacteria</taxon>
        <taxon>Bacillati</taxon>
        <taxon>Bacillota</taxon>
        <taxon>Bacilli</taxon>
        <taxon>Bacillales</taxon>
        <taxon>Guptibacillaceae</taxon>
        <taxon>Exobacillus</taxon>
    </lineage>
</organism>
<dbReference type="PANTHER" id="PTHR34820">
    <property type="entry name" value="INNER MEMBRANE PROTEIN YEBZ"/>
    <property type="match status" value="1"/>
</dbReference>
<feature type="compositionally biased region" description="Basic and acidic residues" evidence="5">
    <location>
        <begin position="162"/>
        <end position="171"/>
    </location>
</feature>
<evidence type="ECO:0000259" key="7">
    <source>
        <dbReference type="Pfam" id="PF04234"/>
    </source>
</evidence>
<feature type="transmembrane region" description="Helical" evidence="6">
    <location>
        <begin position="14"/>
        <end position="34"/>
    </location>
</feature>
<evidence type="ECO:0000256" key="2">
    <source>
        <dbReference type="ARBA" id="ARBA00022723"/>
    </source>
</evidence>
<gene>
    <name evidence="8" type="ORF">FCL54_10770</name>
</gene>
<protein>
    <submittedName>
        <fullName evidence="8">Copper resistance protein CopC</fullName>
    </submittedName>
</protein>
<dbReference type="InterPro" id="IPR014755">
    <property type="entry name" value="Cu-Rt/internalin_Ig-like"/>
</dbReference>
<dbReference type="Pfam" id="PF04234">
    <property type="entry name" value="CopC"/>
    <property type="match status" value="1"/>
</dbReference>
<dbReference type="AlphaFoldDB" id="A0A5R9F3D7"/>
<keyword evidence="2" id="KW-0479">Metal-binding</keyword>
<dbReference type="GO" id="GO:0046688">
    <property type="term" value="P:response to copper ion"/>
    <property type="evidence" value="ECO:0007669"/>
    <property type="project" value="InterPro"/>
</dbReference>
<keyword evidence="3" id="KW-0732">Signal</keyword>
<keyword evidence="4" id="KW-0186">Copper</keyword>
<dbReference type="Proteomes" id="UP000308230">
    <property type="component" value="Unassembled WGS sequence"/>
</dbReference>
<dbReference type="GO" id="GO:0006825">
    <property type="term" value="P:copper ion transport"/>
    <property type="evidence" value="ECO:0007669"/>
    <property type="project" value="InterPro"/>
</dbReference>
<feature type="transmembrane region" description="Helical" evidence="6">
    <location>
        <begin position="215"/>
        <end position="234"/>
    </location>
</feature>
<dbReference type="InterPro" id="IPR014756">
    <property type="entry name" value="Ig_E-set"/>
</dbReference>
<dbReference type="InterPro" id="IPR032694">
    <property type="entry name" value="CopC/D"/>
</dbReference>
<dbReference type="RefSeq" id="WP_138126270.1">
    <property type="nucleotide sequence ID" value="NZ_SWLG01000007.1"/>
</dbReference>
<comment type="caution">
    <text evidence="8">The sequence shown here is derived from an EMBL/GenBank/DDBJ whole genome shotgun (WGS) entry which is preliminary data.</text>
</comment>
<sequence>MHAFFVGVYLYKNAALFLILHGIIGKWTGSVIILWEKVYEGGIAMINRIILLLIGLLLIPFQLVQAHSGLESADPAPDAVVERSVQNLTLFFNTKIEQNSSFQLFNDSGNEVQINNRTTEENMLYGETSEPLSNGKYTVRWNIIGKDGHPIEGEYSFTVKNQEEQKQEQKNENNGTKQDNGAGNGNTEEPENQSESAPPSQTQTNTFEPEFSTPFITLIGGLILIAVVSFGWMVRREKE</sequence>
<feature type="compositionally biased region" description="Polar residues" evidence="5">
    <location>
        <begin position="175"/>
        <end position="207"/>
    </location>
</feature>
<dbReference type="GO" id="GO:0042597">
    <property type="term" value="C:periplasmic space"/>
    <property type="evidence" value="ECO:0007669"/>
    <property type="project" value="InterPro"/>
</dbReference>
<feature type="transmembrane region" description="Helical" evidence="6">
    <location>
        <begin position="46"/>
        <end position="64"/>
    </location>
</feature>
<dbReference type="InterPro" id="IPR007348">
    <property type="entry name" value="CopC_dom"/>
</dbReference>
<keyword evidence="6" id="KW-1133">Transmembrane helix</keyword>
<feature type="domain" description="CopC" evidence="7">
    <location>
        <begin position="67"/>
        <end position="159"/>
    </location>
</feature>
<evidence type="ECO:0000256" key="3">
    <source>
        <dbReference type="ARBA" id="ARBA00022729"/>
    </source>
</evidence>
<dbReference type="SUPFAM" id="SSF81296">
    <property type="entry name" value="E set domains"/>
    <property type="match status" value="1"/>
</dbReference>
<keyword evidence="9" id="KW-1185">Reference proteome</keyword>
<comment type="subcellular location">
    <subcellularLocation>
        <location evidence="1">Cell envelope</location>
    </subcellularLocation>
</comment>
<evidence type="ECO:0000256" key="1">
    <source>
        <dbReference type="ARBA" id="ARBA00004196"/>
    </source>
</evidence>
<name>A0A5R9F3D7_9BACL</name>
<keyword evidence="6" id="KW-0472">Membrane</keyword>
<dbReference type="OrthoDB" id="2353937at2"/>
<evidence type="ECO:0000256" key="5">
    <source>
        <dbReference type="SAM" id="MobiDB-lite"/>
    </source>
</evidence>
<dbReference type="GO" id="GO:0030313">
    <property type="term" value="C:cell envelope"/>
    <property type="evidence" value="ECO:0007669"/>
    <property type="project" value="UniProtKB-SubCell"/>
</dbReference>
<dbReference type="Gene3D" id="2.60.40.1220">
    <property type="match status" value="1"/>
</dbReference>
<dbReference type="PANTHER" id="PTHR34820:SF4">
    <property type="entry name" value="INNER MEMBRANE PROTEIN YEBZ"/>
    <property type="match status" value="1"/>
</dbReference>
<keyword evidence="6" id="KW-0812">Transmembrane</keyword>
<reference evidence="8 9" key="1">
    <citation type="submission" date="2019-04" db="EMBL/GenBank/DDBJ databases">
        <title>Bacillus caeni sp. nov., a bacterium isolated from mangrove sediment.</title>
        <authorList>
            <person name="Huang H."/>
            <person name="Mo K."/>
            <person name="Hu Y."/>
        </authorList>
    </citation>
    <scope>NUCLEOTIDE SEQUENCE [LARGE SCALE GENOMIC DNA]</scope>
    <source>
        <strain evidence="8 9">HB172195</strain>
    </source>
</reference>
<dbReference type="EMBL" id="SWLG01000007">
    <property type="protein sequence ID" value="TLS37009.1"/>
    <property type="molecule type" value="Genomic_DNA"/>
</dbReference>
<dbReference type="GO" id="GO:0005507">
    <property type="term" value="F:copper ion binding"/>
    <property type="evidence" value="ECO:0007669"/>
    <property type="project" value="InterPro"/>
</dbReference>
<evidence type="ECO:0000313" key="8">
    <source>
        <dbReference type="EMBL" id="TLS37009.1"/>
    </source>
</evidence>
<evidence type="ECO:0000256" key="6">
    <source>
        <dbReference type="SAM" id="Phobius"/>
    </source>
</evidence>
<evidence type="ECO:0000313" key="9">
    <source>
        <dbReference type="Proteomes" id="UP000308230"/>
    </source>
</evidence>
<proteinExistence type="predicted"/>